<gene>
    <name evidence="2" type="ORF">BB934_32700</name>
</gene>
<keyword evidence="1" id="KW-0812">Transmembrane</keyword>
<reference evidence="2" key="1">
    <citation type="submission" date="2016-07" db="EMBL/GenBank/DDBJ databases">
        <title>Microvirga ossetica sp. nov. a new species of rhizobia isolated from root nodules of the legume species Vicia alpestris Steven originated from North Ossetia region in the Caucasus.</title>
        <authorList>
            <person name="Safronova V.I."/>
            <person name="Kuznetsova I.G."/>
            <person name="Sazanova A.L."/>
            <person name="Belimov A."/>
            <person name="Andronov E."/>
            <person name="Osledkin Y.S."/>
            <person name="Onishchuk O.P."/>
            <person name="Kurchak O.N."/>
            <person name="Shaposhnikov A.I."/>
            <person name="Willems A."/>
            <person name="Tikhonovich I.A."/>
        </authorList>
    </citation>
    <scope>NUCLEOTIDE SEQUENCE [LARGE SCALE GENOMIC DNA]</scope>
    <source>
        <strain evidence="2">V5/3M</strain>
        <plasmid evidence="2">unnamed1</plasmid>
    </source>
</reference>
<feature type="transmembrane region" description="Helical" evidence="1">
    <location>
        <begin position="102"/>
        <end position="128"/>
    </location>
</feature>
<dbReference type="KEGG" id="moc:BB934_32700"/>
<organism evidence="2">
    <name type="scientific">Microvirga ossetica</name>
    <dbReference type="NCBI Taxonomy" id="1882682"/>
    <lineage>
        <taxon>Bacteria</taxon>
        <taxon>Pseudomonadati</taxon>
        <taxon>Pseudomonadota</taxon>
        <taxon>Alphaproteobacteria</taxon>
        <taxon>Hyphomicrobiales</taxon>
        <taxon>Methylobacteriaceae</taxon>
        <taxon>Microvirga</taxon>
    </lineage>
</organism>
<keyword evidence="1" id="KW-1133">Transmembrane helix</keyword>
<proteinExistence type="predicted"/>
<dbReference type="EMBL" id="CP016617">
    <property type="protein sequence ID" value="ANY82979.1"/>
    <property type="molecule type" value="Genomic_DNA"/>
</dbReference>
<protein>
    <submittedName>
        <fullName evidence="2">Uncharacterized protein</fullName>
    </submittedName>
</protein>
<accession>A0A1B2ESP4</accession>
<feature type="transmembrane region" description="Helical" evidence="1">
    <location>
        <begin position="140"/>
        <end position="159"/>
    </location>
</feature>
<sequence>MFRVRVTSLDKRELMVEPRLERRHLQGDVWEYFSIAGWFDTQAEAEAKAASYCQRNLRVEIIWLGVDPREQRVVRLVREIEPQEVYEAKRALNPPPTEKPPLLRLIGVAFSKLGTGFQLLFFFLLAIAPLAGTNGERWDIALMIGVAAVVVFMLGKHMGKEKAKGSPRRA</sequence>
<evidence type="ECO:0000256" key="1">
    <source>
        <dbReference type="SAM" id="Phobius"/>
    </source>
</evidence>
<geneLocation type="plasmid" evidence="2">
    <name>unnamed1</name>
</geneLocation>
<name>A0A1B2ESP4_9HYPH</name>
<dbReference type="AlphaFoldDB" id="A0A1B2ESP4"/>
<dbReference type="RefSeq" id="WP_099514063.1">
    <property type="nucleotide sequence ID" value="NZ_CP016617.1"/>
</dbReference>
<evidence type="ECO:0000313" key="2">
    <source>
        <dbReference type="EMBL" id="ANY82979.1"/>
    </source>
</evidence>
<keyword evidence="2" id="KW-0614">Plasmid</keyword>
<keyword evidence="1" id="KW-0472">Membrane</keyword>